<reference evidence="2" key="4">
    <citation type="submission" date="2000-08" db="EMBL/GenBank/DDBJ databases">
        <authorList>
            <person name="Adachi J."/>
            <person name="Aizawa K."/>
            <person name="Akahira S."/>
            <person name="Akimura T."/>
            <person name="Arai A."/>
            <person name="Aono H."/>
            <person name="Arakawa T."/>
            <person name="Bono H."/>
            <person name="Carninci P."/>
            <person name="Fukuda S."/>
            <person name="Fukunishi Y."/>
            <person name="Furuno M."/>
            <person name="Hanagaki T."/>
            <person name="Hara A."/>
            <person name="Hayatsu N."/>
            <person name="Hiramoto K."/>
            <person name="Hiraoka T."/>
            <person name="Hori F."/>
            <person name="Imotani K."/>
            <person name="Ishii Y."/>
            <person name="Itoh M."/>
            <person name="Izawa M."/>
            <person name="Kasukawa T."/>
            <person name="Kato H."/>
            <person name="Kawai J."/>
            <person name="Kojima Y."/>
            <person name="Konno H."/>
            <person name="Kouda M."/>
            <person name="Koya S."/>
            <person name="Kurihara C."/>
            <person name="Matsuyama T."/>
            <person name="Miyazaki A."/>
            <person name="Nishi K."/>
            <person name="Nomura K."/>
            <person name="Numazaki R."/>
            <person name="Ohno M."/>
            <person name="Okazaki Y."/>
            <person name="Okido T."/>
            <person name="Owa C."/>
            <person name="Saito H."/>
            <person name="Saito R."/>
            <person name="Sakai C."/>
            <person name="Sakai K."/>
            <person name="Sano H."/>
            <person name="Sasaki D."/>
            <person name="Shibata K."/>
            <person name="Shibata Y."/>
            <person name="Shinagawa A."/>
            <person name="Shiraki T."/>
            <person name="Sogabe Y."/>
            <person name="Suzuki H."/>
            <person name="Tagami M."/>
            <person name="Tagawa A."/>
            <person name="Takahashi F."/>
            <person name="Tanaka T."/>
            <person name="Tejima Y."/>
            <person name="Toya T."/>
            <person name="Yamamura T."/>
            <person name="Yasunishi A."/>
            <person name="Yoshida K."/>
            <person name="Yoshino M."/>
            <person name="Muramatsu M."/>
            <person name="Hayashizaki Y."/>
        </authorList>
    </citation>
    <scope>NUCLEOTIDE SEQUENCE</scope>
    <source>
        <strain evidence="2">C57BL/6J</strain>
        <tissue evidence="2">Diencephalon</tissue>
    </source>
</reference>
<protein>
    <submittedName>
        <fullName evidence="2">Uncharacterized protein</fullName>
    </submittedName>
</protein>
<evidence type="ECO:0000313" key="2">
    <source>
        <dbReference type="EMBL" id="BAC25629.1"/>
    </source>
</evidence>
<dbReference type="AGR" id="MGI:1859609"/>
<dbReference type="AlphaFoldDB" id="Q8CEK4"/>
<dbReference type="MGI" id="MGI:1859609">
    <property type="gene designation" value="Sfmbt1"/>
</dbReference>
<evidence type="ECO:0000256" key="1">
    <source>
        <dbReference type="SAM" id="Phobius"/>
    </source>
</evidence>
<keyword evidence="1" id="KW-0812">Transmembrane</keyword>
<name>Q8CEK4_MOUSE</name>
<evidence type="ECO:0000313" key="3">
    <source>
        <dbReference type="MGI" id="MGI:1859609"/>
    </source>
</evidence>
<accession>Q8CEK4</accession>
<reference evidence="2" key="7">
    <citation type="journal article" date="2005" name="Science">
        <title>The Transcriptional Landscape of the Mammalian Genome.</title>
        <authorList>
            <consortium name="The FANTOM Consortium"/>
            <consortium name="Riken Genome Exploration Research Group and Genome Science Group (Genome Network Project Core Group)"/>
        </authorList>
    </citation>
    <scope>NUCLEOTIDE SEQUENCE</scope>
    <source>
        <strain evidence="2">C57BL/6J</strain>
        <tissue evidence="2">Diencephalon</tissue>
    </source>
</reference>
<sequence>MRMYVLGEFEFILISYLLTWSFVVRTLNSKSSPNGSGSRCTLLGLFSLLLVFSHMGDFALGTALGTQVVGVNAAHADFLAAVFKKSKLSKNQQNRDEGL</sequence>
<organism evidence="2">
    <name type="scientific">Mus musculus</name>
    <name type="common">Mouse</name>
    <dbReference type="NCBI Taxonomy" id="10090"/>
    <lineage>
        <taxon>Eukaryota</taxon>
        <taxon>Metazoa</taxon>
        <taxon>Chordata</taxon>
        <taxon>Craniata</taxon>
        <taxon>Vertebrata</taxon>
        <taxon>Euteleostomi</taxon>
        <taxon>Mammalia</taxon>
        <taxon>Eutheria</taxon>
        <taxon>Euarchontoglires</taxon>
        <taxon>Glires</taxon>
        <taxon>Rodentia</taxon>
        <taxon>Myomorpha</taxon>
        <taxon>Muroidea</taxon>
        <taxon>Muridae</taxon>
        <taxon>Murinae</taxon>
        <taxon>Mus</taxon>
        <taxon>Mus</taxon>
    </lineage>
</organism>
<reference evidence="2" key="2">
    <citation type="journal article" date="2000" name="Genome Res.">
        <title>Normalization and subtraction of cap-trapper-selected cDNAs to prepare full-length cDNA libraries for rapid discovery of new genes.</title>
        <authorList>
            <person name="Carninci P."/>
            <person name="Shibata Y."/>
            <person name="Hayatsu N."/>
            <person name="Sugahara Y."/>
            <person name="Shibata K."/>
            <person name="Itoh M."/>
            <person name="Konno H."/>
            <person name="Okazaki Y."/>
            <person name="Muramatsu M."/>
            <person name="Hayashizaki Y."/>
        </authorList>
    </citation>
    <scope>NUCLEOTIDE SEQUENCE</scope>
    <source>
        <strain evidence="2">C57BL/6J</strain>
        <tissue evidence="2">Diencephalon</tissue>
    </source>
</reference>
<reference evidence="2" key="6">
    <citation type="journal article" date="2002" name="Nature">
        <title>Analysis of the mouse transcriptome based on functional annotation of 60,770 full-length cDNAs.</title>
        <authorList>
            <consortium name="The FANTOM Consortium and the RIKEN Genome Exploration Research Group Phase I and II Team"/>
        </authorList>
    </citation>
    <scope>NUCLEOTIDE SEQUENCE</scope>
    <source>
        <strain evidence="2">C57BL/6J</strain>
        <tissue evidence="2">Diencephalon</tissue>
    </source>
</reference>
<proteinExistence type="evidence at transcript level"/>
<keyword evidence="1" id="KW-0472">Membrane</keyword>
<feature type="transmembrane region" description="Helical" evidence="1">
    <location>
        <begin position="6"/>
        <end position="24"/>
    </location>
</feature>
<gene>
    <name evidence="3" type="primary">Sfmbt1</name>
</gene>
<keyword evidence="1" id="KW-1133">Transmembrane helix</keyword>
<reference evidence="2" key="1">
    <citation type="journal article" date="1999" name="Methods Enzymol.">
        <title>High-efficiency full-length cDNA cloning.</title>
        <authorList>
            <person name="Carninci P."/>
            <person name="Hayashizaki Y."/>
        </authorList>
    </citation>
    <scope>NUCLEOTIDE SEQUENCE</scope>
    <source>
        <strain evidence="2">C57BL/6J</strain>
        <tissue evidence="2">Diencephalon</tissue>
    </source>
</reference>
<reference evidence="2" key="8">
    <citation type="journal article" date="2005" name="Science">
        <title>Antisense Transcription in the Mammalian Transcriptome.</title>
        <authorList>
            <consortium name="RIKEN Genome Exploration Research Group and Genome Science Group (Genome Network Project Core Group) and the FANTOM Consortium"/>
        </authorList>
    </citation>
    <scope>NUCLEOTIDE SEQUENCE</scope>
    <source>
        <strain evidence="2">C57BL/6J</strain>
        <tissue evidence="2">Diencephalon</tissue>
    </source>
</reference>
<dbReference type="EMBL" id="AK020390">
    <property type="protein sequence ID" value="BAC25629.1"/>
    <property type="molecule type" value="mRNA"/>
</dbReference>
<reference evidence="2" key="5">
    <citation type="journal article" date="2001" name="Nature">
        <title>Functional annotation of a full-length mouse cDNA collection.</title>
        <authorList>
            <consortium name="The RIKEN Genome Exploration Research Group Phase II Team and the FANTOM Consortium"/>
        </authorList>
    </citation>
    <scope>NUCLEOTIDE SEQUENCE</scope>
    <source>
        <strain evidence="2">C57BL/6J</strain>
        <tissue evidence="2">Diencephalon</tissue>
    </source>
</reference>
<reference evidence="2" key="3">
    <citation type="journal article" date="2000" name="Genome Res.">
        <title>RIKEN integrated sequence analysis (RISA) system--384-format sequencing pipeline with 384 multicapillary sequencer.</title>
        <authorList>
            <person name="Shibata K."/>
            <person name="Itoh M."/>
            <person name="Aizawa K."/>
            <person name="Nagaoka S."/>
            <person name="Sasaki N."/>
            <person name="Carninci P."/>
            <person name="Konno H."/>
            <person name="Akiyama J."/>
            <person name="Nishi K."/>
            <person name="Kitsunai T."/>
            <person name="Tashiro H."/>
            <person name="Itoh M."/>
            <person name="Sumi N."/>
            <person name="Ishii Y."/>
            <person name="Nakamura S."/>
            <person name="Hazama M."/>
            <person name="Nishine T."/>
            <person name="Harada A."/>
            <person name="Yamamoto R."/>
            <person name="Matsumoto H."/>
            <person name="Sakaguchi S."/>
            <person name="Ikegami T."/>
            <person name="Kashiwagi K."/>
            <person name="Fujiwake S."/>
            <person name="Inoue K."/>
            <person name="Togawa Y."/>
            <person name="Izawa M."/>
            <person name="Ohara E."/>
            <person name="Watahiki M."/>
            <person name="Yoneda Y."/>
            <person name="Ishikawa T."/>
            <person name="Ozawa K."/>
            <person name="Tanaka T."/>
            <person name="Matsuura S."/>
            <person name="Kawai J."/>
            <person name="Okazaki Y."/>
            <person name="Muramatsu M."/>
            <person name="Inoue Y."/>
            <person name="Kira A."/>
            <person name="Hayashizaki Y."/>
        </authorList>
    </citation>
    <scope>NUCLEOTIDE SEQUENCE</scope>
    <source>
        <strain evidence="2">C57BL/6J</strain>
        <tissue evidence="2">Diencephalon</tissue>
    </source>
</reference>